<proteinExistence type="predicted"/>
<dbReference type="OrthoDB" id="331544at2759"/>
<sequence>VIVVDNFFTGSKDNLRKWIGHPRFELIRHGFCSHQPHRHMAILLSTRRRKSTGGMSILLVT</sequence>
<protein>
    <submittedName>
        <fullName evidence="1">Uncharacterized protein</fullName>
    </submittedName>
</protein>
<evidence type="ECO:0000313" key="1">
    <source>
        <dbReference type="EMBL" id="MQL79219.1"/>
    </source>
</evidence>
<reference evidence="1" key="1">
    <citation type="submission" date="2017-07" db="EMBL/GenBank/DDBJ databases">
        <title>Taro Niue Genome Assembly and Annotation.</title>
        <authorList>
            <person name="Atibalentja N."/>
            <person name="Keating K."/>
            <person name="Fields C.J."/>
        </authorList>
    </citation>
    <scope>NUCLEOTIDE SEQUENCE</scope>
    <source>
        <strain evidence="1">Niue_2</strain>
        <tissue evidence="1">Leaf</tissue>
    </source>
</reference>
<gene>
    <name evidence="1" type="ORF">Taro_011667</name>
</gene>
<organism evidence="1 2">
    <name type="scientific">Colocasia esculenta</name>
    <name type="common">Wild taro</name>
    <name type="synonym">Arum esculentum</name>
    <dbReference type="NCBI Taxonomy" id="4460"/>
    <lineage>
        <taxon>Eukaryota</taxon>
        <taxon>Viridiplantae</taxon>
        <taxon>Streptophyta</taxon>
        <taxon>Embryophyta</taxon>
        <taxon>Tracheophyta</taxon>
        <taxon>Spermatophyta</taxon>
        <taxon>Magnoliopsida</taxon>
        <taxon>Liliopsida</taxon>
        <taxon>Araceae</taxon>
        <taxon>Aroideae</taxon>
        <taxon>Colocasieae</taxon>
        <taxon>Colocasia</taxon>
    </lineage>
</organism>
<dbReference type="EMBL" id="NMUH01000441">
    <property type="protein sequence ID" value="MQL79219.1"/>
    <property type="molecule type" value="Genomic_DNA"/>
</dbReference>
<keyword evidence="2" id="KW-1185">Reference proteome</keyword>
<name>A0A843UGR6_COLES</name>
<comment type="caution">
    <text evidence="1">The sequence shown here is derived from an EMBL/GenBank/DDBJ whole genome shotgun (WGS) entry which is preliminary data.</text>
</comment>
<accession>A0A843UGR6</accession>
<dbReference type="Gene3D" id="3.40.50.720">
    <property type="entry name" value="NAD(P)-binding Rossmann-like Domain"/>
    <property type="match status" value="1"/>
</dbReference>
<evidence type="ECO:0000313" key="2">
    <source>
        <dbReference type="Proteomes" id="UP000652761"/>
    </source>
</evidence>
<dbReference type="Proteomes" id="UP000652761">
    <property type="component" value="Unassembled WGS sequence"/>
</dbReference>
<dbReference type="AlphaFoldDB" id="A0A843UGR6"/>
<feature type="non-terminal residue" evidence="1">
    <location>
        <position position="1"/>
    </location>
</feature>